<accession>A0A4C1XHM7</accession>
<keyword evidence="3" id="KW-1185">Reference proteome</keyword>
<dbReference type="Proteomes" id="UP000299102">
    <property type="component" value="Unassembled WGS sequence"/>
</dbReference>
<dbReference type="EMBL" id="BGZK01000820">
    <property type="protein sequence ID" value="GBP61717.1"/>
    <property type="molecule type" value="Genomic_DNA"/>
</dbReference>
<proteinExistence type="predicted"/>
<evidence type="ECO:0000313" key="2">
    <source>
        <dbReference type="EMBL" id="GBP61717.1"/>
    </source>
</evidence>
<reference evidence="2 3" key="1">
    <citation type="journal article" date="2019" name="Commun. Biol.">
        <title>The bagworm genome reveals a unique fibroin gene that provides high tensile strength.</title>
        <authorList>
            <person name="Kono N."/>
            <person name="Nakamura H."/>
            <person name="Ohtoshi R."/>
            <person name="Tomita M."/>
            <person name="Numata K."/>
            <person name="Arakawa K."/>
        </authorList>
    </citation>
    <scope>NUCLEOTIDE SEQUENCE [LARGE SCALE GENOMIC DNA]</scope>
</reference>
<feature type="compositionally biased region" description="Pro residues" evidence="1">
    <location>
        <begin position="42"/>
        <end position="52"/>
    </location>
</feature>
<sequence>MEPVELELVDSRRCMRSLCYPTPQHTVNHKTHAYAAPTEYRVPPPRLPPPSSSPAALCAGGGRADDFSGGAAPP</sequence>
<evidence type="ECO:0000256" key="1">
    <source>
        <dbReference type="SAM" id="MobiDB-lite"/>
    </source>
</evidence>
<gene>
    <name evidence="2" type="ORF">EVAR_89097_1</name>
</gene>
<name>A0A4C1XHM7_EUMVA</name>
<organism evidence="2 3">
    <name type="scientific">Eumeta variegata</name>
    <name type="common">Bagworm moth</name>
    <name type="synonym">Eumeta japonica</name>
    <dbReference type="NCBI Taxonomy" id="151549"/>
    <lineage>
        <taxon>Eukaryota</taxon>
        <taxon>Metazoa</taxon>
        <taxon>Ecdysozoa</taxon>
        <taxon>Arthropoda</taxon>
        <taxon>Hexapoda</taxon>
        <taxon>Insecta</taxon>
        <taxon>Pterygota</taxon>
        <taxon>Neoptera</taxon>
        <taxon>Endopterygota</taxon>
        <taxon>Lepidoptera</taxon>
        <taxon>Glossata</taxon>
        <taxon>Ditrysia</taxon>
        <taxon>Tineoidea</taxon>
        <taxon>Psychidae</taxon>
        <taxon>Oiketicinae</taxon>
        <taxon>Eumeta</taxon>
    </lineage>
</organism>
<feature type="region of interest" description="Disordered" evidence="1">
    <location>
        <begin position="35"/>
        <end position="74"/>
    </location>
</feature>
<dbReference type="AlphaFoldDB" id="A0A4C1XHM7"/>
<protein>
    <submittedName>
        <fullName evidence="2">Uncharacterized protein</fullName>
    </submittedName>
</protein>
<evidence type="ECO:0000313" key="3">
    <source>
        <dbReference type="Proteomes" id="UP000299102"/>
    </source>
</evidence>
<comment type="caution">
    <text evidence="2">The sequence shown here is derived from an EMBL/GenBank/DDBJ whole genome shotgun (WGS) entry which is preliminary data.</text>
</comment>